<dbReference type="Pfam" id="PF01476">
    <property type="entry name" value="LysM"/>
    <property type="match status" value="2"/>
</dbReference>
<dbReference type="InterPro" id="IPR001223">
    <property type="entry name" value="Glyco_hydro18_cat"/>
</dbReference>
<dbReference type="PROSITE" id="PS51910">
    <property type="entry name" value="GH18_2"/>
    <property type="match status" value="1"/>
</dbReference>
<dbReference type="InterPro" id="IPR036779">
    <property type="entry name" value="LysM_dom_sf"/>
</dbReference>
<dbReference type="Gene3D" id="3.10.350.10">
    <property type="entry name" value="LysM domain"/>
    <property type="match status" value="2"/>
</dbReference>
<proteinExistence type="predicted"/>
<dbReference type="SUPFAM" id="SSF51445">
    <property type="entry name" value="(Trans)glycosidases"/>
    <property type="match status" value="1"/>
</dbReference>
<evidence type="ECO:0000256" key="1">
    <source>
        <dbReference type="ARBA" id="ARBA00022801"/>
    </source>
</evidence>
<dbReference type="Gene3D" id="3.20.20.80">
    <property type="entry name" value="Glycosidases"/>
    <property type="match status" value="1"/>
</dbReference>
<dbReference type="InterPro" id="IPR011583">
    <property type="entry name" value="Chitinase_II/V-like_cat"/>
</dbReference>
<dbReference type="Proteomes" id="UP001065593">
    <property type="component" value="Unassembled WGS sequence"/>
</dbReference>
<feature type="domain" description="LysM" evidence="3">
    <location>
        <begin position="44"/>
        <end position="88"/>
    </location>
</feature>
<comment type="caution">
    <text evidence="5">The sequence shown here is derived from an EMBL/GenBank/DDBJ whole genome shotgun (WGS) entry which is preliminary data.</text>
</comment>
<evidence type="ECO:0000259" key="4">
    <source>
        <dbReference type="PROSITE" id="PS51910"/>
    </source>
</evidence>
<organism evidence="5 6">
    <name type="scientific">Lysinibacillus piscis</name>
    <dbReference type="NCBI Taxonomy" id="2518931"/>
    <lineage>
        <taxon>Bacteria</taxon>
        <taxon>Bacillati</taxon>
        <taxon>Bacillota</taxon>
        <taxon>Bacilli</taxon>
        <taxon>Bacillales</taxon>
        <taxon>Bacillaceae</taxon>
        <taxon>Lysinibacillus</taxon>
    </lineage>
</organism>
<dbReference type="PROSITE" id="PS51782">
    <property type="entry name" value="LYSM"/>
    <property type="match status" value="2"/>
</dbReference>
<feature type="domain" description="LysM" evidence="3">
    <location>
        <begin position="93"/>
        <end position="137"/>
    </location>
</feature>
<dbReference type="InterPro" id="IPR041704">
    <property type="entry name" value="CFLE_GH18"/>
</dbReference>
<dbReference type="InterPro" id="IPR017853">
    <property type="entry name" value="GH"/>
</dbReference>
<keyword evidence="6" id="KW-1185">Reference proteome</keyword>
<dbReference type="SMART" id="SM00257">
    <property type="entry name" value="LysM"/>
    <property type="match status" value="2"/>
</dbReference>
<dbReference type="InterPro" id="IPR018392">
    <property type="entry name" value="LysM"/>
</dbReference>
<evidence type="ECO:0000313" key="5">
    <source>
        <dbReference type="EMBL" id="GLC90228.1"/>
    </source>
</evidence>
<feature type="domain" description="GH18" evidence="4">
    <location>
        <begin position="145"/>
        <end position="471"/>
    </location>
</feature>
<gene>
    <name evidence="5" type="primary">yaaH</name>
    <name evidence="5" type="ORF">LYSBPC_33550</name>
</gene>
<evidence type="ECO:0000256" key="2">
    <source>
        <dbReference type="ARBA" id="ARBA00023295"/>
    </source>
</evidence>
<dbReference type="InterPro" id="IPR029070">
    <property type="entry name" value="Chitinase_insertion_sf"/>
</dbReference>
<dbReference type="SUPFAM" id="SSF54106">
    <property type="entry name" value="LysM domain"/>
    <property type="match status" value="2"/>
</dbReference>
<name>A0ABQ5NQ39_9BACI</name>
<protein>
    <submittedName>
        <fullName evidence="5">Spore germination protein YaaH</fullName>
    </submittedName>
</protein>
<evidence type="ECO:0000259" key="3">
    <source>
        <dbReference type="PROSITE" id="PS51782"/>
    </source>
</evidence>
<dbReference type="SMART" id="SM00636">
    <property type="entry name" value="Glyco_18"/>
    <property type="match status" value="1"/>
</dbReference>
<dbReference type="PANTHER" id="PTHR46066:SF2">
    <property type="entry name" value="CHITINASE DOMAIN-CONTAINING PROTEIN 1"/>
    <property type="match status" value="1"/>
</dbReference>
<evidence type="ECO:0000313" key="6">
    <source>
        <dbReference type="Proteomes" id="UP001065593"/>
    </source>
</evidence>
<reference evidence="5" key="1">
    <citation type="submission" date="2022-08" db="EMBL/GenBank/DDBJ databases">
        <title>Draft genome sequence of Lysinibacillus sp. strain KH24.</title>
        <authorList>
            <person name="Kanbe H."/>
            <person name="Itoh H."/>
        </authorList>
    </citation>
    <scope>NUCLEOTIDE SEQUENCE</scope>
    <source>
        <strain evidence="5">KH24</strain>
    </source>
</reference>
<accession>A0ABQ5NQ39</accession>
<dbReference type="Pfam" id="PF00704">
    <property type="entry name" value="Glyco_hydro_18"/>
    <property type="match status" value="1"/>
</dbReference>
<dbReference type="Gene3D" id="3.10.50.10">
    <property type="match status" value="1"/>
</dbReference>
<dbReference type="PANTHER" id="PTHR46066">
    <property type="entry name" value="CHITINASE DOMAIN-CONTAINING PROTEIN 1 FAMILY MEMBER"/>
    <property type="match status" value="1"/>
</dbReference>
<sequence length="471" mass="53029">MFHFKLCERLYSKLAVILKKSIKKIAISYDKRAYQFKKGGTAIQIHVVRAGDSLWGIAQAYGTTVQSIVDANQIPDPNQLVVGQALVIPIVGSFYYVQPGDSLWSIGQRFGINYMTLAQINGINPNQMLVVGMRLYIPPLPKTPAQTLAYLEPRGERVSEALLNQTREAAPYLTYLALFSYEAKRDGTLKVPPSQGVAKIMSDTGAVIAMVVSNLENFSFSGELARDIFQSRAVQDILFDNIVEEAKRLGHVRDIHFDFESLPPDQRQAYNRFLKRAVERFHPEGFTVSTALAPKTKDDTTGQWTGAHDYKAHGEIVDFVLLMTYEWGYSAGPPMAVSPLPEVEAVVKYAVSEIPPHKILLGQNLYGYDWTLPFVQGGPIAEAVSPQRAIEIAKKYHAAIQYDERAQAPFFEYYDEQGRAHIVWFEDARSIQAKFNLIKRYQLRGIGYWKLGLPFPQNWLLLGANFDIAKK</sequence>
<dbReference type="CDD" id="cd00118">
    <property type="entry name" value="LysM"/>
    <property type="match status" value="2"/>
</dbReference>
<dbReference type="EMBL" id="BRZA01000007">
    <property type="protein sequence ID" value="GLC90228.1"/>
    <property type="molecule type" value="Genomic_DNA"/>
</dbReference>
<keyword evidence="1" id="KW-0378">Hydrolase</keyword>
<dbReference type="CDD" id="cd02874">
    <property type="entry name" value="GH18_CFLE_spore_hydrolase"/>
    <property type="match status" value="1"/>
</dbReference>
<keyword evidence="2" id="KW-0326">Glycosidase</keyword>